<accession>A0A975SZ22</accession>
<evidence type="ECO:0000313" key="3">
    <source>
        <dbReference type="EMBL" id="QWZ08579.1"/>
    </source>
</evidence>
<dbReference type="RefSeq" id="WP_216940103.1">
    <property type="nucleotide sequence ID" value="NZ_CP077062.1"/>
</dbReference>
<evidence type="ECO:0000256" key="1">
    <source>
        <dbReference type="SAM" id="MobiDB-lite"/>
    </source>
</evidence>
<proteinExistence type="predicted"/>
<sequence>MLHGGTWHPTPSLVRAALGSSALALTAVVMGRPDLLVLAAPLLVHAVAAVVRRATTVPRSGDAVLGTDHVREGEGTTVRVRLDRADDVEHAVLALTPHRHLVARPAPGMTDGTLAADADRLELAVPVASLRWGRRPVGDGLVAATSPWAGYLWGPLPVAPQHLTTLPQPGRFDSRAASPHPIGLVGQHPARRRGDGSEFESIRPFQPGDRLRRVQWRVSLRTGRLHATSTVAEEDASVLLLVDSGVEVGVSGGVTGAASTLDVAVRAAGAVAEHYLVRGDRVGLRVLGSTGRTAVHTAAGRRHLRRLLDTLARVVPGESRDVDPARMRFQVPAGSIVLVFSPMLSQVAVAATTTLAARGLDVVVVDCLPADVAMEDDQRLALAWRMRLLEREALLGRLRRSGTPVVAWRGPGTLDEVLRRLGRRGTRATAGRS</sequence>
<feature type="domain" description="DUF58" evidence="2">
    <location>
        <begin position="202"/>
        <end position="366"/>
    </location>
</feature>
<dbReference type="AlphaFoldDB" id="A0A975SZ22"/>
<reference evidence="3" key="1">
    <citation type="submission" date="2021-06" db="EMBL/GenBank/DDBJ databases">
        <title>Complete genome sequence of Nocardioides sp. G188.</title>
        <authorList>
            <person name="Im W.-T."/>
        </authorList>
    </citation>
    <scope>NUCLEOTIDE SEQUENCE</scope>
    <source>
        <strain evidence="3">G188</strain>
    </source>
</reference>
<dbReference type="Proteomes" id="UP000683575">
    <property type="component" value="Chromosome"/>
</dbReference>
<gene>
    <name evidence="3" type="ORF">KRR39_01520</name>
</gene>
<feature type="region of interest" description="Disordered" evidence="1">
    <location>
        <begin position="175"/>
        <end position="204"/>
    </location>
</feature>
<keyword evidence="4" id="KW-1185">Reference proteome</keyword>
<evidence type="ECO:0000259" key="2">
    <source>
        <dbReference type="Pfam" id="PF01882"/>
    </source>
</evidence>
<evidence type="ECO:0000313" key="4">
    <source>
        <dbReference type="Proteomes" id="UP000683575"/>
    </source>
</evidence>
<dbReference type="PANTHER" id="PTHR33608:SF14">
    <property type="entry name" value="POSSIBLE CONSERVED SECRETED PROTEIN"/>
    <property type="match status" value="1"/>
</dbReference>
<dbReference type="KEGG" id="nps:KRR39_01520"/>
<dbReference type="Pfam" id="PF01882">
    <property type="entry name" value="DUF58"/>
    <property type="match status" value="1"/>
</dbReference>
<dbReference type="PANTHER" id="PTHR33608">
    <property type="entry name" value="BLL2464 PROTEIN"/>
    <property type="match status" value="1"/>
</dbReference>
<dbReference type="EMBL" id="CP077062">
    <property type="protein sequence ID" value="QWZ08579.1"/>
    <property type="molecule type" value="Genomic_DNA"/>
</dbReference>
<organism evidence="3 4">
    <name type="scientific">Nocardioides panacis</name>
    <dbReference type="NCBI Taxonomy" id="2849501"/>
    <lineage>
        <taxon>Bacteria</taxon>
        <taxon>Bacillati</taxon>
        <taxon>Actinomycetota</taxon>
        <taxon>Actinomycetes</taxon>
        <taxon>Propionibacteriales</taxon>
        <taxon>Nocardioidaceae</taxon>
        <taxon>Nocardioides</taxon>
    </lineage>
</organism>
<name>A0A975SZ22_9ACTN</name>
<protein>
    <submittedName>
        <fullName evidence="3">DUF58 domain-containing protein</fullName>
    </submittedName>
</protein>
<dbReference type="InterPro" id="IPR002881">
    <property type="entry name" value="DUF58"/>
</dbReference>